<dbReference type="RefSeq" id="WP_053833510.1">
    <property type="nucleotide sequence ID" value="NZ_CP011452.2"/>
</dbReference>
<dbReference type="GO" id="GO:0051537">
    <property type="term" value="F:2 iron, 2 sulfur cluster binding"/>
    <property type="evidence" value="ECO:0007669"/>
    <property type="project" value="InterPro"/>
</dbReference>
<dbReference type="InterPro" id="IPR015879">
    <property type="entry name" value="Ring_hydroxy_dOase_asu_C_dom"/>
</dbReference>
<evidence type="ECO:0000313" key="1">
    <source>
        <dbReference type="EMBL" id="AKH42904.2"/>
    </source>
</evidence>
<dbReference type="GO" id="GO:0005506">
    <property type="term" value="F:iron ion binding"/>
    <property type="evidence" value="ECO:0007669"/>
    <property type="project" value="InterPro"/>
</dbReference>
<dbReference type="AlphaFoldDB" id="A0A0F7KTL2"/>
<keyword evidence="1" id="KW-0560">Oxidoreductase</keyword>
<dbReference type="EMBL" id="CP011452">
    <property type="protein sequence ID" value="AKH42904.2"/>
    <property type="molecule type" value="Genomic_DNA"/>
</dbReference>
<sequence length="203" mass="22925">MPEGAGFVASTRYGHGAGVIYDAAAALHRRPDYHNFIEAKRPEVAGLLGEERARLYGSHMAHTIFPNCSFLYGTNVWKVWMPRGPHEIEVWTWTMVEKDMPPELKRTIQKETMRGFATAGTFETDDTDNFQSITDALRGRMAQQGSMDSTLGLQYDTRDEQMPGKIGDFLVSEIGVRGFYSFYKDVMEAGDWEALKARRVDDG</sequence>
<dbReference type="Pfam" id="PF00848">
    <property type="entry name" value="Ring_hydroxyl_A"/>
    <property type="match status" value="1"/>
</dbReference>
<keyword evidence="2" id="KW-1185">Reference proteome</keyword>
<accession>A0A0F7KTL2</accession>
<gene>
    <name evidence="1" type="primary">nagAc</name>
    <name evidence="1" type="ORF">WYH_01868</name>
</gene>
<reference evidence="1" key="1">
    <citation type="submission" date="2015-05" db="EMBL/GenBank/DDBJ databases">
        <title>The complete genome of Altererythrobacter atlanticus strain 26DY36.</title>
        <authorList>
            <person name="Wu Y.-H."/>
            <person name="Cheng H."/>
            <person name="Wu X.-W."/>
        </authorList>
    </citation>
    <scope>NUCLEOTIDE SEQUENCE [LARGE SCALE GENOMIC DNA]</scope>
    <source>
        <strain evidence="1">26DY36</strain>
    </source>
</reference>
<dbReference type="OrthoDB" id="5243643at2"/>
<dbReference type="Proteomes" id="UP000034392">
    <property type="component" value="Chromosome"/>
</dbReference>
<dbReference type="EC" id="1.14.12.12" evidence="1"/>
<dbReference type="KEGG" id="aay:WYH_01868"/>
<dbReference type="PATRIC" id="fig|1267766.3.peg.1888"/>
<name>A0A0F7KTL2_9SPHN</name>
<dbReference type="STRING" id="1267766.WYH_01868"/>
<dbReference type="Gene3D" id="3.90.380.10">
    <property type="entry name" value="Naphthalene 1,2-dioxygenase Alpha Subunit, Chain A, domain 1"/>
    <property type="match status" value="1"/>
</dbReference>
<protein>
    <submittedName>
        <fullName evidence="1">Naphthalene 1,2-dioxygenase subunit alpha</fullName>
        <ecNumber evidence="1">1.14.12.12</ecNumber>
    </submittedName>
</protein>
<evidence type="ECO:0000313" key="2">
    <source>
        <dbReference type="Proteomes" id="UP000034392"/>
    </source>
</evidence>
<organism evidence="1 2">
    <name type="scientific">Croceibacterium atlanticum</name>
    <dbReference type="NCBI Taxonomy" id="1267766"/>
    <lineage>
        <taxon>Bacteria</taxon>
        <taxon>Pseudomonadati</taxon>
        <taxon>Pseudomonadota</taxon>
        <taxon>Alphaproteobacteria</taxon>
        <taxon>Sphingomonadales</taxon>
        <taxon>Erythrobacteraceae</taxon>
        <taxon>Croceibacterium</taxon>
    </lineage>
</organism>
<proteinExistence type="predicted"/>
<dbReference type="GO" id="GO:0018625">
    <property type="term" value="F:naphthalene 1,2-dioxygenase activity"/>
    <property type="evidence" value="ECO:0007669"/>
    <property type="project" value="UniProtKB-EC"/>
</dbReference>
<dbReference type="SUPFAM" id="SSF55961">
    <property type="entry name" value="Bet v1-like"/>
    <property type="match status" value="1"/>
</dbReference>